<keyword evidence="2" id="KW-1133">Transmembrane helix</keyword>
<name>A0A3P6ANV0_BRAOL</name>
<evidence type="ECO:0000256" key="2">
    <source>
        <dbReference type="SAM" id="Phobius"/>
    </source>
</evidence>
<dbReference type="EMBL" id="LR031872">
    <property type="protein sequence ID" value="VDC85911.1"/>
    <property type="molecule type" value="Genomic_DNA"/>
</dbReference>
<reference evidence="3" key="1">
    <citation type="submission" date="2018-11" db="EMBL/GenBank/DDBJ databases">
        <authorList>
            <consortium name="Genoscope - CEA"/>
            <person name="William W."/>
        </authorList>
    </citation>
    <scope>NUCLEOTIDE SEQUENCE</scope>
</reference>
<keyword evidence="2" id="KW-0812">Transmembrane</keyword>
<organism evidence="3">
    <name type="scientific">Brassica oleracea</name>
    <name type="common">Wild cabbage</name>
    <dbReference type="NCBI Taxonomy" id="3712"/>
    <lineage>
        <taxon>Eukaryota</taxon>
        <taxon>Viridiplantae</taxon>
        <taxon>Streptophyta</taxon>
        <taxon>Embryophyta</taxon>
        <taxon>Tracheophyta</taxon>
        <taxon>Spermatophyta</taxon>
        <taxon>Magnoliopsida</taxon>
        <taxon>eudicotyledons</taxon>
        <taxon>Gunneridae</taxon>
        <taxon>Pentapetalae</taxon>
        <taxon>rosids</taxon>
        <taxon>malvids</taxon>
        <taxon>Brassicales</taxon>
        <taxon>Brassicaceae</taxon>
        <taxon>Brassiceae</taxon>
        <taxon>Brassica</taxon>
    </lineage>
</organism>
<dbReference type="AlphaFoldDB" id="A0A3P6ANV0"/>
<proteinExistence type="predicted"/>
<keyword evidence="2" id="KW-0472">Membrane</keyword>
<accession>A0A3P6ANV0</accession>
<feature type="transmembrane region" description="Helical" evidence="2">
    <location>
        <begin position="25"/>
        <end position="48"/>
    </location>
</feature>
<gene>
    <name evidence="3" type="ORF">BOLC3T13085H</name>
</gene>
<evidence type="ECO:0000313" key="3">
    <source>
        <dbReference type="EMBL" id="VDC85911.1"/>
    </source>
</evidence>
<protein>
    <submittedName>
        <fullName evidence="3">Uncharacterized protein</fullName>
    </submittedName>
</protein>
<feature type="compositionally biased region" description="Polar residues" evidence="1">
    <location>
        <begin position="103"/>
        <end position="116"/>
    </location>
</feature>
<evidence type="ECO:0000256" key="1">
    <source>
        <dbReference type="SAM" id="MobiDB-lite"/>
    </source>
</evidence>
<feature type="region of interest" description="Disordered" evidence="1">
    <location>
        <begin position="89"/>
        <end position="154"/>
    </location>
</feature>
<sequence>MPVAKKTMSSLASTHMPHHHLRRDLTAAILASTVIINVLLQTTLWIVLLTCSPLRFPSLSLAICPIETFFFFLSQMGNADSVSGVNVYTTSPNSRPHSPGSPAHSTYLFTPQMGNENSKEDNPSGVDAAYTTSSSAIPDDSMHSGQRSPSPALSVPQVSVSLPLSLL</sequence>